<dbReference type="EMBL" id="FNRJ01000008">
    <property type="protein sequence ID" value="SEA83736.1"/>
    <property type="molecule type" value="Genomic_DNA"/>
</dbReference>
<dbReference type="InterPro" id="IPR017536">
    <property type="entry name" value="Glutamine_synthetase_typeIII"/>
</dbReference>
<comment type="similarity">
    <text evidence="4 5">Belongs to the glutamine synthetase family.</text>
</comment>
<evidence type="ECO:0000256" key="5">
    <source>
        <dbReference type="RuleBase" id="RU000384"/>
    </source>
</evidence>
<dbReference type="RefSeq" id="WP_254775016.1">
    <property type="nucleotide sequence ID" value="NZ_FNRJ01000008.1"/>
</dbReference>
<dbReference type="PANTHER" id="PTHR43785:SF14">
    <property type="entry name" value="GLUTAMINE SYNTHETASE"/>
    <property type="match status" value="1"/>
</dbReference>
<keyword evidence="2" id="KW-0547">Nucleotide-binding</keyword>
<dbReference type="PANTHER" id="PTHR43785">
    <property type="entry name" value="GAMMA-GLUTAMYLPUTRESCINE SYNTHETASE"/>
    <property type="match status" value="1"/>
</dbReference>
<evidence type="ECO:0000256" key="1">
    <source>
        <dbReference type="ARBA" id="ARBA00022598"/>
    </source>
</evidence>
<dbReference type="Pfam" id="PF00120">
    <property type="entry name" value="Gln-synt_C"/>
    <property type="match status" value="1"/>
</dbReference>
<keyword evidence="9" id="KW-1185">Reference proteome</keyword>
<dbReference type="InterPro" id="IPR036651">
    <property type="entry name" value="Gln_synt_N_sf"/>
</dbReference>
<evidence type="ECO:0000256" key="3">
    <source>
        <dbReference type="ARBA" id="ARBA00022840"/>
    </source>
</evidence>
<dbReference type="Gene3D" id="3.30.590.10">
    <property type="entry name" value="Glutamine synthetase/guanido kinase, catalytic domain"/>
    <property type="match status" value="1"/>
</dbReference>
<evidence type="ECO:0000259" key="6">
    <source>
        <dbReference type="PROSITE" id="PS51986"/>
    </source>
</evidence>
<evidence type="ECO:0000256" key="4">
    <source>
        <dbReference type="PROSITE-ProRule" id="PRU01330"/>
    </source>
</evidence>
<dbReference type="STRING" id="1122198.SAMN02745729_10863"/>
<accession>A0A1H4EFK4</accession>
<evidence type="ECO:0000256" key="2">
    <source>
        <dbReference type="ARBA" id="ARBA00022741"/>
    </source>
</evidence>
<dbReference type="SMART" id="SM01230">
    <property type="entry name" value="Gln-synt_C"/>
    <property type="match status" value="1"/>
</dbReference>
<dbReference type="GO" id="GO:0006542">
    <property type="term" value="P:glutamine biosynthetic process"/>
    <property type="evidence" value="ECO:0007669"/>
    <property type="project" value="InterPro"/>
</dbReference>
<keyword evidence="1" id="KW-0436">Ligase</keyword>
<gene>
    <name evidence="8" type="ORF">SAMN02745729_10863</name>
</gene>
<dbReference type="InterPro" id="IPR008147">
    <property type="entry name" value="Gln_synt_N"/>
</dbReference>
<dbReference type="GO" id="GO:0005524">
    <property type="term" value="F:ATP binding"/>
    <property type="evidence" value="ECO:0007669"/>
    <property type="project" value="UniProtKB-KW"/>
</dbReference>
<dbReference type="PROSITE" id="PS51987">
    <property type="entry name" value="GS_CATALYTIC"/>
    <property type="match status" value="1"/>
</dbReference>
<evidence type="ECO:0000313" key="9">
    <source>
        <dbReference type="Proteomes" id="UP000242469"/>
    </source>
</evidence>
<sequence>MSQMPNVLPSVWVCPPENALEEACLFLERHNVKYILAQFVDLHGGIKSKAVPVHCLKGLSETGAGFAGGAILGFDMTPQDPEFMMVADLSTLALLPWLPGYACIRGTGMVGDAPYPLDPRNVLAAQTARLKARGLRFMTGLEPEFYLLKRDQEGRVVPFDSTDTLDRPTYDYQGLTRNAAFLEGLYDALTVIGLDVYQIDHEDANGQFELNFKYDEALQSADNMQFFKMAAKEVANDLGAICSFLPKLSATTTGNGMHVHCSLVDEADNNIFHDANDPSGMGLSKTAYQFIAGVMEHAPALAALLCPSVNSYKRLITGTPQSPSWAPVFIAYGDNNRSAMLRIPYGRIEVRIGDSSMNPYLATAAIIAAGLDGIDRELEAPEAHSINFYDLTPEQVDELGVARLPENLNEALKALAEDTFLAEALGERLIDSFLRLKRQEWHEYHRAVSEWEINRYLTFY</sequence>
<dbReference type="Proteomes" id="UP000242469">
    <property type="component" value="Unassembled WGS sequence"/>
</dbReference>
<dbReference type="SUPFAM" id="SSF54368">
    <property type="entry name" value="Glutamine synthetase, N-terminal domain"/>
    <property type="match status" value="1"/>
</dbReference>
<proteinExistence type="inferred from homology"/>
<keyword evidence="3" id="KW-0067">ATP-binding</keyword>
<dbReference type="InterPro" id="IPR014746">
    <property type="entry name" value="Gln_synth/guanido_kin_cat_dom"/>
</dbReference>
<evidence type="ECO:0000259" key="7">
    <source>
        <dbReference type="PROSITE" id="PS51987"/>
    </source>
</evidence>
<dbReference type="AlphaFoldDB" id="A0A1H4EFK4"/>
<feature type="domain" description="GS beta-grasp" evidence="6">
    <location>
        <begin position="30"/>
        <end position="119"/>
    </location>
</feature>
<dbReference type="SUPFAM" id="SSF55931">
    <property type="entry name" value="Glutamine synthetase/guanido kinase"/>
    <property type="match status" value="1"/>
</dbReference>
<feature type="domain" description="GS catalytic" evidence="7">
    <location>
        <begin position="119"/>
        <end position="460"/>
    </location>
</feature>
<dbReference type="PROSITE" id="PS51986">
    <property type="entry name" value="GS_BETA_GRASP"/>
    <property type="match status" value="1"/>
</dbReference>
<reference evidence="9" key="1">
    <citation type="submission" date="2016-10" db="EMBL/GenBank/DDBJ databases">
        <authorList>
            <person name="Varghese N."/>
            <person name="Submissions S."/>
        </authorList>
    </citation>
    <scope>NUCLEOTIDE SEQUENCE [LARGE SCALE GENOMIC DNA]</scope>
    <source>
        <strain evidence="9">DSM 11526</strain>
    </source>
</reference>
<dbReference type="InterPro" id="IPR008146">
    <property type="entry name" value="Gln_synth_cat_dom"/>
</dbReference>
<evidence type="ECO:0000313" key="8">
    <source>
        <dbReference type="EMBL" id="SEA83736.1"/>
    </source>
</evidence>
<name>A0A1H4EFK4_9GAMM</name>
<protein>
    <submittedName>
        <fullName evidence="8">L-glutamine synthetase</fullName>
    </submittedName>
</protein>
<dbReference type="NCBIfam" id="TIGR03105">
    <property type="entry name" value="gln_synth_III"/>
    <property type="match status" value="1"/>
</dbReference>
<dbReference type="GO" id="GO:0004356">
    <property type="term" value="F:glutamine synthetase activity"/>
    <property type="evidence" value="ECO:0007669"/>
    <property type="project" value="InterPro"/>
</dbReference>
<organism evidence="8 9">
    <name type="scientific">Marinobacterium iners DSM 11526</name>
    <dbReference type="NCBI Taxonomy" id="1122198"/>
    <lineage>
        <taxon>Bacteria</taxon>
        <taxon>Pseudomonadati</taxon>
        <taxon>Pseudomonadota</taxon>
        <taxon>Gammaproteobacteria</taxon>
        <taxon>Oceanospirillales</taxon>
        <taxon>Oceanospirillaceae</taxon>
        <taxon>Marinobacterium</taxon>
    </lineage>
</organism>
<dbReference type="Gene3D" id="3.10.20.70">
    <property type="entry name" value="Glutamine synthetase, N-terminal domain"/>
    <property type="match status" value="1"/>
</dbReference>